<evidence type="ECO:0008006" key="5">
    <source>
        <dbReference type="Google" id="ProtNLM"/>
    </source>
</evidence>
<sequence length="442" mass="48915">MASIPSAIIFDILIQLPVKSLARFKSLNKLCCSFITDPHFIYTHFNNGAGGADDNNRLILSYIEHRNLDTVIHFLAVRDIDELAVVEYSAAVSFGSYHVLPSSYGLVCFFGLHGDVYVCNPSIKQIARLPDIDAEGFLSLSCGFGFDEISGNHKVIKFLEPVGASVDDLGIGIISMGDNRWRSIRYHPRFRFPNHEPPVFSGGFFYWITWEGNLGSQPCSFSIASFDIEKETLEAISPPESVAEKNWYNLYLVELGGELCLVDVERKRMDIWIFKGNNCESEENWVRGASIVHESETIDAARPVEFNGVEILLHGFIRGLGQLNCYNVQTGSFREMEIKGFPFAFFINGLDPPPEGTVKINCDSSFIHTSKEACITVVLRDSSGNIVGGTSKSVFVNSASVAKALACRLGVVTTIRNGWSNVIIESNNLGVIKRLSSQLLSN</sequence>
<dbReference type="InterPro" id="IPR013187">
    <property type="entry name" value="F-box-assoc_dom_typ3"/>
</dbReference>
<dbReference type="InterPro" id="IPR017451">
    <property type="entry name" value="F-box-assoc_interact_dom"/>
</dbReference>
<dbReference type="InterPro" id="IPR044730">
    <property type="entry name" value="RNase_H-like_dom_plant"/>
</dbReference>
<feature type="domain" description="RNase H type-1" evidence="2">
    <location>
        <begin position="361"/>
        <end position="436"/>
    </location>
</feature>
<name>A0ABR2QQ89_9ROSI</name>
<accession>A0ABR2QQ89</accession>
<comment type="caution">
    <text evidence="3">The sequence shown here is derived from an EMBL/GenBank/DDBJ whole genome shotgun (WGS) entry which is preliminary data.</text>
</comment>
<dbReference type="PANTHER" id="PTHR31672:SF13">
    <property type="entry name" value="F-BOX PROTEIN CPR30-LIKE"/>
    <property type="match status" value="1"/>
</dbReference>
<feature type="domain" description="F-box associated beta-propeller type 3" evidence="1">
    <location>
        <begin position="84"/>
        <end position="343"/>
    </location>
</feature>
<keyword evidence="4" id="KW-1185">Reference proteome</keyword>
<protein>
    <recommendedName>
        <fullName evidence="5">F-box domain-containing protein</fullName>
    </recommendedName>
</protein>
<evidence type="ECO:0000259" key="2">
    <source>
        <dbReference type="Pfam" id="PF13456"/>
    </source>
</evidence>
<proteinExistence type="predicted"/>
<dbReference type="NCBIfam" id="TIGR01640">
    <property type="entry name" value="F_box_assoc_1"/>
    <property type="match status" value="1"/>
</dbReference>
<dbReference type="EMBL" id="JBBPBN010000034">
    <property type="protein sequence ID" value="KAK9002707.1"/>
    <property type="molecule type" value="Genomic_DNA"/>
</dbReference>
<dbReference type="PANTHER" id="PTHR31672">
    <property type="entry name" value="BNACNNG10540D PROTEIN"/>
    <property type="match status" value="1"/>
</dbReference>
<dbReference type="Pfam" id="PF13456">
    <property type="entry name" value="RVT_3"/>
    <property type="match status" value="1"/>
</dbReference>
<dbReference type="InterPro" id="IPR002156">
    <property type="entry name" value="RNaseH_domain"/>
</dbReference>
<dbReference type="Proteomes" id="UP001396334">
    <property type="component" value="Unassembled WGS sequence"/>
</dbReference>
<organism evidence="3 4">
    <name type="scientific">Hibiscus sabdariffa</name>
    <name type="common">roselle</name>
    <dbReference type="NCBI Taxonomy" id="183260"/>
    <lineage>
        <taxon>Eukaryota</taxon>
        <taxon>Viridiplantae</taxon>
        <taxon>Streptophyta</taxon>
        <taxon>Embryophyta</taxon>
        <taxon>Tracheophyta</taxon>
        <taxon>Spermatophyta</taxon>
        <taxon>Magnoliopsida</taxon>
        <taxon>eudicotyledons</taxon>
        <taxon>Gunneridae</taxon>
        <taxon>Pentapetalae</taxon>
        <taxon>rosids</taxon>
        <taxon>malvids</taxon>
        <taxon>Malvales</taxon>
        <taxon>Malvaceae</taxon>
        <taxon>Malvoideae</taxon>
        <taxon>Hibiscus</taxon>
    </lineage>
</organism>
<gene>
    <name evidence="3" type="ORF">V6N11_060290</name>
</gene>
<reference evidence="3 4" key="1">
    <citation type="journal article" date="2024" name="G3 (Bethesda)">
        <title>Genome assembly of Hibiscus sabdariffa L. provides insights into metabolisms of medicinal natural products.</title>
        <authorList>
            <person name="Kim T."/>
        </authorList>
    </citation>
    <scope>NUCLEOTIDE SEQUENCE [LARGE SCALE GENOMIC DNA]</scope>
    <source>
        <strain evidence="3">TK-2024</strain>
        <tissue evidence="3">Old leaves</tissue>
    </source>
</reference>
<evidence type="ECO:0000313" key="4">
    <source>
        <dbReference type="Proteomes" id="UP001396334"/>
    </source>
</evidence>
<dbReference type="InterPro" id="IPR050796">
    <property type="entry name" value="SCF_F-box_component"/>
</dbReference>
<dbReference type="CDD" id="cd06222">
    <property type="entry name" value="RNase_H_like"/>
    <property type="match status" value="1"/>
</dbReference>
<evidence type="ECO:0000259" key="1">
    <source>
        <dbReference type="Pfam" id="PF08268"/>
    </source>
</evidence>
<dbReference type="Pfam" id="PF08268">
    <property type="entry name" value="FBA_3"/>
    <property type="match status" value="1"/>
</dbReference>
<evidence type="ECO:0000313" key="3">
    <source>
        <dbReference type="EMBL" id="KAK9002707.1"/>
    </source>
</evidence>